<feature type="region of interest" description="Disordered" evidence="1">
    <location>
        <begin position="1"/>
        <end position="47"/>
    </location>
</feature>
<evidence type="ECO:0000256" key="2">
    <source>
        <dbReference type="SAM" id="Phobius"/>
    </source>
</evidence>
<gene>
    <name evidence="3" type="ORF">B9479_004829</name>
</gene>
<keyword evidence="2" id="KW-0472">Membrane</keyword>
<organism evidence="3 4">
    <name type="scientific">Cryptococcus floricola</name>
    <dbReference type="NCBI Taxonomy" id="2591691"/>
    <lineage>
        <taxon>Eukaryota</taxon>
        <taxon>Fungi</taxon>
        <taxon>Dikarya</taxon>
        <taxon>Basidiomycota</taxon>
        <taxon>Agaricomycotina</taxon>
        <taxon>Tremellomycetes</taxon>
        <taxon>Tremellales</taxon>
        <taxon>Cryptococcaceae</taxon>
        <taxon>Cryptococcus</taxon>
    </lineage>
</organism>
<evidence type="ECO:0000313" key="4">
    <source>
        <dbReference type="Proteomes" id="UP000322245"/>
    </source>
</evidence>
<keyword evidence="2" id="KW-1133">Transmembrane helix</keyword>
<dbReference type="AlphaFoldDB" id="A0A5D3ASW4"/>
<proteinExistence type="predicted"/>
<accession>A0A5D3ASW4</accession>
<feature type="transmembrane region" description="Helical" evidence="2">
    <location>
        <begin position="148"/>
        <end position="167"/>
    </location>
</feature>
<protein>
    <submittedName>
        <fullName evidence="3">Uncharacterized protein</fullName>
    </submittedName>
</protein>
<feature type="compositionally biased region" description="Basic and acidic residues" evidence="1">
    <location>
        <begin position="23"/>
        <end position="43"/>
    </location>
</feature>
<sequence>MFSTRSKKQKTGEEQSLLSGESADTHVKTKEDGLGEGAKRGVDSHGQPAAITLESSGSKIQQVTGNYNALAQVPTLTSNPRPASTSLSPSEPCSPLTAYNQMIDQWVDAQVAYSDTWRSRYPVIYAILTVYCIIPEIVSLAYHGGWMWGIFIAWICFTIISGAFYYATGGTKALALKNVELVGEQMRSRLAVNVEHHNLSILNFLDDDTIHPPPFSPIPPSILIFAHDQYSKMGALVPPGFLFIYPYFFCLLFGLVETLPVLDESGVAVFAIVVVHIIVMTLLLRYAAYDPHSHLCGKVDEVDGQGAKQRWAWHKKHFHSWGTKAVQDVLKPIDISMLKGTAQPLPINNTPATLPIPRAVPVAAPANASTLSMDALLQELQRRTNGDNLLEELQQRMNAGDAARAAYVALLGPRRNVDPPSYV</sequence>
<feature type="transmembrane region" description="Helical" evidence="2">
    <location>
        <begin position="235"/>
        <end position="255"/>
    </location>
</feature>
<feature type="transmembrane region" description="Helical" evidence="2">
    <location>
        <begin position="123"/>
        <end position="142"/>
    </location>
</feature>
<comment type="caution">
    <text evidence="3">The sequence shown here is derived from an EMBL/GenBank/DDBJ whole genome shotgun (WGS) entry which is preliminary data.</text>
</comment>
<keyword evidence="2" id="KW-0812">Transmembrane</keyword>
<dbReference type="Proteomes" id="UP000322245">
    <property type="component" value="Unassembled WGS sequence"/>
</dbReference>
<dbReference type="EMBL" id="NIDF01000059">
    <property type="protein sequence ID" value="TYJ54505.1"/>
    <property type="molecule type" value="Genomic_DNA"/>
</dbReference>
<keyword evidence="4" id="KW-1185">Reference proteome</keyword>
<evidence type="ECO:0000313" key="3">
    <source>
        <dbReference type="EMBL" id="TYJ54505.1"/>
    </source>
</evidence>
<evidence type="ECO:0000256" key="1">
    <source>
        <dbReference type="SAM" id="MobiDB-lite"/>
    </source>
</evidence>
<name>A0A5D3ASW4_9TREE</name>
<feature type="transmembrane region" description="Helical" evidence="2">
    <location>
        <begin position="267"/>
        <end position="288"/>
    </location>
</feature>
<reference evidence="3 4" key="1">
    <citation type="submission" date="2017-05" db="EMBL/GenBank/DDBJ databases">
        <title>The Genome Sequence of Tsuchiyaea wingfieldii DSM 27421.</title>
        <authorList>
            <person name="Cuomo C."/>
            <person name="Passer A."/>
            <person name="Billmyre B."/>
            <person name="Heitman J."/>
        </authorList>
    </citation>
    <scope>NUCLEOTIDE SEQUENCE [LARGE SCALE GENOMIC DNA]</scope>
    <source>
        <strain evidence="3 4">DSM 27421</strain>
    </source>
</reference>